<accession>A0A6A6C507</accession>
<evidence type="ECO:0000313" key="2">
    <source>
        <dbReference type="Proteomes" id="UP000799537"/>
    </source>
</evidence>
<sequence length="357" mass="39732">MPPPTITSVHLIGSIPLANTSEVLRTVSSTLPNRLRRIPDGETGERHYFTRWQAPKIGQWPVLVNSLCRGLMGLETELPSFTEDEKGRVLGEMEEKLETGYDDVALESWEVFKQLKAEGVIGRDVRFLVALPTPLTVTALHCRREFQVGFERVYEGALLRALRRVMDVVPAGELAVQWDCPFEMGIIEGVESKGRDVGKWWEEGTVDGVVERLKGLCEAVEEGVEVGVHLCYGDMQGKHFVEPKDTGAMVDVATRFLEHCRGSIDYIHLPVPRDRKDDRYFEPLKGLLPYVQDGHELCLGLVHLEDLEGTKERIQAAGKVVPAFSISSECGLGRKSREQGLNILEIASLVSGNDSKG</sequence>
<dbReference type="EMBL" id="ML993623">
    <property type="protein sequence ID" value="KAF2160829.1"/>
    <property type="molecule type" value="Genomic_DNA"/>
</dbReference>
<dbReference type="Gene3D" id="3.20.20.210">
    <property type="match status" value="1"/>
</dbReference>
<dbReference type="GeneID" id="54562422"/>
<keyword evidence="2" id="KW-1185">Reference proteome</keyword>
<reference evidence="1" key="1">
    <citation type="journal article" date="2020" name="Stud. Mycol.">
        <title>101 Dothideomycetes genomes: a test case for predicting lifestyles and emergence of pathogens.</title>
        <authorList>
            <person name="Haridas S."/>
            <person name="Albert R."/>
            <person name="Binder M."/>
            <person name="Bloem J."/>
            <person name="Labutti K."/>
            <person name="Salamov A."/>
            <person name="Andreopoulos B."/>
            <person name="Baker S."/>
            <person name="Barry K."/>
            <person name="Bills G."/>
            <person name="Bluhm B."/>
            <person name="Cannon C."/>
            <person name="Castanera R."/>
            <person name="Culley D."/>
            <person name="Daum C."/>
            <person name="Ezra D."/>
            <person name="Gonzalez J."/>
            <person name="Henrissat B."/>
            <person name="Kuo A."/>
            <person name="Liang C."/>
            <person name="Lipzen A."/>
            <person name="Lutzoni F."/>
            <person name="Magnuson J."/>
            <person name="Mondo S."/>
            <person name="Nolan M."/>
            <person name="Ohm R."/>
            <person name="Pangilinan J."/>
            <person name="Park H.-J."/>
            <person name="Ramirez L."/>
            <person name="Alfaro M."/>
            <person name="Sun H."/>
            <person name="Tritt A."/>
            <person name="Yoshinaga Y."/>
            <person name="Zwiers L.-H."/>
            <person name="Turgeon B."/>
            <person name="Goodwin S."/>
            <person name="Spatafora J."/>
            <person name="Crous P."/>
            <person name="Grigoriev I."/>
        </authorList>
    </citation>
    <scope>NUCLEOTIDE SEQUENCE</scope>
    <source>
        <strain evidence="1">ATCC 36951</strain>
    </source>
</reference>
<dbReference type="SUPFAM" id="SSF51726">
    <property type="entry name" value="UROD/MetE-like"/>
    <property type="match status" value="1"/>
</dbReference>
<dbReference type="Proteomes" id="UP000799537">
    <property type="component" value="Unassembled WGS sequence"/>
</dbReference>
<gene>
    <name evidence="1" type="ORF">M409DRAFT_28709</name>
</gene>
<dbReference type="InterPro" id="IPR038071">
    <property type="entry name" value="UROD/MetE-like_sf"/>
</dbReference>
<dbReference type="RefSeq" id="XP_033661718.1">
    <property type="nucleotide sequence ID" value="XM_033809150.1"/>
</dbReference>
<proteinExistence type="predicted"/>
<evidence type="ECO:0008006" key="3">
    <source>
        <dbReference type="Google" id="ProtNLM"/>
    </source>
</evidence>
<evidence type="ECO:0000313" key="1">
    <source>
        <dbReference type="EMBL" id="KAF2160829.1"/>
    </source>
</evidence>
<dbReference type="OrthoDB" id="5422863at2759"/>
<dbReference type="AlphaFoldDB" id="A0A6A6C507"/>
<protein>
    <recommendedName>
        <fullName evidence="3">Cobalamin-independent methionine synthase MetE C-terminal/archaeal domain-containing protein</fullName>
    </recommendedName>
</protein>
<name>A0A6A6C507_ZASCE</name>
<organism evidence="1 2">
    <name type="scientific">Zasmidium cellare ATCC 36951</name>
    <dbReference type="NCBI Taxonomy" id="1080233"/>
    <lineage>
        <taxon>Eukaryota</taxon>
        <taxon>Fungi</taxon>
        <taxon>Dikarya</taxon>
        <taxon>Ascomycota</taxon>
        <taxon>Pezizomycotina</taxon>
        <taxon>Dothideomycetes</taxon>
        <taxon>Dothideomycetidae</taxon>
        <taxon>Mycosphaerellales</taxon>
        <taxon>Mycosphaerellaceae</taxon>
        <taxon>Zasmidium</taxon>
    </lineage>
</organism>